<dbReference type="Proteomes" id="UP000507979">
    <property type="component" value="Unassembled WGS sequence"/>
</dbReference>
<dbReference type="GeneID" id="92896279"/>
<dbReference type="EMBL" id="CADIJR010000002">
    <property type="protein sequence ID" value="CAB3627513.1"/>
    <property type="molecule type" value="Genomic_DNA"/>
</dbReference>
<reference evidence="1 2" key="1">
    <citation type="submission" date="2020-04" db="EMBL/GenBank/DDBJ databases">
        <authorList>
            <person name="De Canck E."/>
        </authorList>
    </citation>
    <scope>NUCLEOTIDE SEQUENCE [LARGE SCALE GENOMIC DNA]</scope>
    <source>
        <strain evidence="1 2">LMG 26845</strain>
    </source>
</reference>
<dbReference type="AlphaFoldDB" id="A0A6J4ZHR6"/>
<sequence length="281" mass="31591">MSKLFTLKQWVTLADAAKYLSVSFGEHVTEADVIQLALDSHLRLSLRLLASHVYALRWYKKLESQIEYEEVAYPLNEGVNTGLPTFTRREPVGGKVMHLPEFCEKGEVLQLGTCAIGYPRDQPGREIVDLPITRDSRAFLLQCLDELSGLAEPAQYDIDRLLIQEESGDLWQIESYGDCLSMDIEIVVRTRALRCLEQALAPPPTTNEAPLSSREKNNLLKIIAGITAANYKSYTGEKGTSTVSELLRDFQTIGIDDVKEDTIRKRLQEAAEHLPKKPEKS</sequence>
<accession>A0A6J4ZHR6</accession>
<evidence type="ECO:0000313" key="1">
    <source>
        <dbReference type="EMBL" id="CAB3627513.1"/>
    </source>
</evidence>
<dbReference type="RefSeq" id="WP_156350606.1">
    <property type="nucleotide sequence ID" value="NZ_CADIJR010000002.1"/>
</dbReference>
<organism evidence="1 2">
    <name type="scientific">Achromobacter insuavis</name>
    <dbReference type="NCBI Taxonomy" id="1287735"/>
    <lineage>
        <taxon>Bacteria</taxon>
        <taxon>Pseudomonadati</taxon>
        <taxon>Pseudomonadota</taxon>
        <taxon>Betaproteobacteria</taxon>
        <taxon>Burkholderiales</taxon>
        <taxon>Alcaligenaceae</taxon>
        <taxon>Achromobacter</taxon>
    </lineage>
</organism>
<proteinExistence type="predicted"/>
<name>A0A6J4ZHR6_9BURK</name>
<keyword evidence="2" id="KW-1185">Reference proteome</keyword>
<gene>
    <name evidence="1" type="ORF">LMG26845_00442</name>
</gene>
<protein>
    <submittedName>
        <fullName evidence="1">Uncharacterized protein</fullName>
    </submittedName>
</protein>
<evidence type="ECO:0000313" key="2">
    <source>
        <dbReference type="Proteomes" id="UP000507979"/>
    </source>
</evidence>